<dbReference type="InterPro" id="IPR006612">
    <property type="entry name" value="THAP_Znf"/>
</dbReference>
<dbReference type="InterPro" id="IPR037241">
    <property type="entry name" value="E2F-DP_heterodim"/>
</dbReference>
<dbReference type="GO" id="GO:0008270">
    <property type="term" value="F:zinc ion binding"/>
    <property type="evidence" value="ECO:0007669"/>
    <property type="project" value="UniProtKB-KW"/>
</dbReference>
<dbReference type="SMART" id="SM01372">
    <property type="entry name" value="E2F_TDP"/>
    <property type="match status" value="1"/>
</dbReference>
<dbReference type="InterPro" id="IPR015633">
    <property type="entry name" value="E2F"/>
</dbReference>
<keyword evidence="7 9" id="KW-0804">Transcription</keyword>
<dbReference type="PANTHER" id="PTHR12081:SF19">
    <property type="entry name" value="TRANSCRIPTION FACTOR E2F6"/>
    <property type="match status" value="1"/>
</dbReference>
<dbReference type="GO" id="GO:0090575">
    <property type="term" value="C:RNA polymerase II transcription regulator complex"/>
    <property type="evidence" value="ECO:0007669"/>
    <property type="project" value="TreeGrafter"/>
</dbReference>
<keyword evidence="5 9" id="KW-0805">Transcription regulation</keyword>
<keyword evidence="9" id="KW-0539">Nucleus</keyword>
<dbReference type="GO" id="GO:0046983">
    <property type="term" value="F:protein dimerization activity"/>
    <property type="evidence" value="ECO:0007669"/>
    <property type="project" value="InterPro"/>
</dbReference>
<evidence type="ECO:0000259" key="11">
    <source>
        <dbReference type="PROSITE" id="PS50950"/>
    </source>
</evidence>
<protein>
    <recommendedName>
        <fullName evidence="11">THAP-type domain-containing protein</fullName>
    </recommendedName>
</protein>
<dbReference type="GO" id="GO:0000978">
    <property type="term" value="F:RNA polymerase II cis-regulatory region sequence-specific DNA binding"/>
    <property type="evidence" value="ECO:0007669"/>
    <property type="project" value="InterPro"/>
</dbReference>
<dbReference type="OrthoDB" id="1743261at2759"/>
<evidence type="ECO:0000256" key="3">
    <source>
        <dbReference type="ARBA" id="ARBA00022771"/>
    </source>
</evidence>
<keyword evidence="13" id="KW-1185">Reference proteome</keyword>
<evidence type="ECO:0000256" key="8">
    <source>
        <dbReference type="PROSITE-ProRule" id="PRU00309"/>
    </source>
</evidence>
<keyword evidence="6 8" id="KW-0238">DNA-binding</keyword>
<evidence type="ECO:0000313" key="12">
    <source>
        <dbReference type="EMBL" id="KAJ3607230.1"/>
    </source>
</evidence>
<dbReference type="Pfam" id="PF02319">
    <property type="entry name" value="WHD_E2F_TDP"/>
    <property type="match status" value="1"/>
</dbReference>
<evidence type="ECO:0000256" key="9">
    <source>
        <dbReference type="RuleBase" id="RU003796"/>
    </source>
</evidence>
<dbReference type="SUPFAM" id="SSF46785">
    <property type="entry name" value="Winged helix' DNA-binding domain"/>
    <property type="match status" value="1"/>
</dbReference>
<evidence type="ECO:0000256" key="2">
    <source>
        <dbReference type="ARBA" id="ARBA00022723"/>
    </source>
</evidence>
<dbReference type="CDD" id="cd14660">
    <property type="entry name" value="E2F_DD"/>
    <property type="match status" value="1"/>
</dbReference>
<feature type="region of interest" description="Disordered" evidence="10">
    <location>
        <begin position="1"/>
        <end position="25"/>
    </location>
</feature>
<dbReference type="SMART" id="SM00980">
    <property type="entry name" value="THAP"/>
    <property type="match status" value="1"/>
</dbReference>
<dbReference type="GO" id="GO:0000981">
    <property type="term" value="F:DNA-binding transcription factor activity, RNA polymerase II-specific"/>
    <property type="evidence" value="ECO:0007669"/>
    <property type="project" value="TreeGrafter"/>
</dbReference>
<keyword evidence="2" id="KW-0479">Metal-binding</keyword>
<feature type="domain" description="THAP-type" evidence="11">
    <location>
        <begin position="1"/>
        <end position="85"/>
    </location>
</feature>
<sequence length="327" mass="37262">MNKCVVSGCPSRRRGPLGRHQNQKQKRFFPFPKDQARVKVWLAALRESERRDPTEHHLLCEDHFLPQHMTAGGVAVREDAIPIMPPYLDGLLGLPVSPWVEESSEEDQHNNRKVLETDVSLVKLTKALLWEMVKAPNGVLDIRQVVKSLKTRHRRVYEITSVLSGISLIQKESTNKDRQQSFQKELSNLKTVEDSLDEVIKTCAKQLFELTDNPDNIKYPFHIQVRAYSKRPSLFLDRRWVPTSAYVTYEDVSRIKAFQNQTVMVVKAPEDTKLEVPTPKEDSIQMNLRATRGPIAVVTSEMGNRPVTTKGAGFVAVECGRIRTVLL</sequence>
<dbReference type="SUPFAM" id="SSF144074">
    <property type="entry name" value="E2F-DP heterodimerization region"/>
    <property type="match status" value="1"/>
</dbReference>
<evidence type="ECO:0000256" key="10">
    <source>
        <dbReference type="SAM" id="MobiDB-lite"/>
    </source>
</evidence>
<comment type="similarity">
    <text evidence="1 9">Belongs to the E2F/DP family.</text>
</comment>
<dbReference type="Pfam" id="PF05485">
    <property type="entry name" value="THAP"/>
    <property type="match status" value="1"/>
</dbReference>
<feature type="compositionally biased region" description="Basic residues" evidence="10">
    <location>
        <begin position="11"/>
        <end position="25"/>
    </location>
</feature>
<organism evidence="12 13">
    <name type="scientific">Muraenolepis orangiensis</name>
    <name type="common">Patagonian moray cod</name>
    <dbReference type="NCBI Taxonomy" id="630683"/>
    <lineage>
        <taxon>Eukaryota</taxon>
        <taxon>Metazoa</taxon>
        <taxon>Chordata</taxon>
        <taxon>Craniata</taxon>
        <taxon>Vertebrata</taxon>
        <taxon>Euteleostomi</taxon>
        <taxon>Actinopterygii</taxon>
        <taxon>Neopterygii</taxon>
        <taxon>Teleostei</taxon>
        <taxon>Neoteleostei</taxon>
        <taxon>Acanthomorphata</taxon>
        <taxon>Zeiogadaria</taxon>
        <taxon>Gadariae</taxon>
        <taxon>Gadiformes</taxon>
        <taxon>Muraenolepidoidei</taxon>
        <taxon>Muraenolepididae</taxon>
        <taxon>Muraenolepis</taxon>
    </lineage>
</organism>
<dbReference type="EMBL" id="JANIIK010000042">
    <property type="protein sequence ID" value="KAJ3607230.1"/>
    <property type="molecule type" value="Genomic_DNA"/>
</dbReference>
<evidence type="ECO:0000256" key="5">
    <source>
        <dbReference type="ARBA" id="ARBA00023015"/>
    </source>
</evidence>
<gene>
    <name evidence="12" type="ORF">NHX12_026742</name>
</gene>
<comment type="subcellular location">
    <subcellularLocation>
        <location evidence="9">Nucleus</location>
    </subcellularLocation>
</comment>
<dbReference type="AlphaFoldDB" id="A0A9Q0EH51"/>
<dbReference type="Gene3D" id="6.10.250.540">
    <property type="match status" value="1"/>
</dbReference>
<dbReference type="Pfam" id="PF16421">
    <property type="entry name" value="E2F_CC-MB"/>
    <property type="match status" value="1"/>
</dbReference>
<name>A0A9Q0EH51_9TELE</name>
<keyword evidence="4" id="KW-0862">Zinc</keyword>
<evidence type="ECO:0000256" key="1">
    <source>
        <dbReference type="ARBA" id="ARBA00010940"/>
    </source>
</evidence>
<reference evidence="12" key="1">
    <citation type="submission" date="2022-07" db="EMBL/GenBank/DDBJ databases">
        <title>Chromosome-level genome of Muraenolepis orangiensis.</title>
        <authorList>
            <person name="Kim J."/>
        </authorList>
    </citation>
    <scope>NUCLEOTIDE SEQUENCE</scope>
    <source>
        <strain evidence="12">KU_S4_2022</strain>
        <tissue evidence="12">Muscle</tissue>
    </source>
</reference>
<evidence type="ECO:0000256" key="4">
    <source>
        <dbReference type="ARBA" id="ARBA00022833"/>
    </source>
</evidence>
<evidence type="ECO:0000313" key="13">
    <source>
        <dbReference type="Proteomes" id="UP001148018"/>
    </source>
</evidence>
<dbReference type="InterPro" id="IPR032198">
    <property type="entry name" value="E2F_CC-MB"/>
</dbReference>
<evidence type="ECO:0000256" key="6">
    <source>
        <dbReference type="ARBA" id="ARBA00023125"/>
    </source>
</evidence>
<comment type="caution">
    <text evidence="12">The sequence shown here is derived from an EMBL/GenBank/DDBJ whole genome shotgun (WGS) entry which is preliminary data.</text>
</comment>
<dbReference type="Proteomes" id="UP001148018">
    <property type="component" value="Unassembled WGS sequence"/>
</dbReference>
<proteinExistence type="inferred from homology"/>
<dbReference type="PANTHER" id="PTHR12081">
    <property type="entry name" value="TRANSCRIPTION FACTOR E2F"/>
    <property type="match status" value="1"/>
</dbReference>
<dbReference type="InterPro" id="IPR036390">
    <property type="entry name" value="WH_DNA-bd_sf"/>
</dbReference>
<accession>A0A9Q0EH51</accession>
<dbReference type="SUPFAM" id="SSF57716">
    <property type="entry name" value="Glucocorticoid receptor-like (DNA-binding domain)"/>
    <property type="match status" value="1"/>
</dbReference>
<evidence type="ECO:0000256" key="7">
    <source>
        <dbReference type="ARBA" id="ARBA00023163"/>
    </source>
</evidence>
<dbReference type="PROSITE" id="PS50950">
    <property type="entry name" value="ZF_THAP"/>
    <property type="match status" value="1"/>
</dbReference>
<dbReference type="InterPro" id="IPR003316">
    <property type="entry name" value="E2F_WHTH_DNA-bd_dom"/>
</dbReference>
<keyword evidence="3 8" id="KW-0863">Zinc-finger</keyword>